<feature type="non-terminal residue" evidence="1">
    <location>
        <position position="1"/>
    </location>
</feature>
<dbReference type="OrthoDB" id="27073at2759"/>
<gene>
    <name evidence="1" type="ORF">BJ554DRAFT_6534</name>
</gene>
<dbReference type="AlphaFoldDB" id="A0A8H7ZXU3"/>
<proteinExistence type="predicted"/>
<name>A0A8H7ZXU3_9FUNG</name>
<dbReference type="Proteomes" id="UP000673691">
    <property type="component" value="Unassembled WGS sequence"/>
</dbReference>
<sequence length="82" mass="9467">TATDEELEIILDRVLILFRYIQGRFFFGQRRESLTSFCSLRYAPRSGPGEAAAAQQVGLVRCREVYDRTAQSRMWRGLHVEA</sequence>
<reference evidence="1 2" key="1">
    <citation type="journal article" name="Sci. Rep.">
        <title>Genome-scale phylogenetic analyses confirm Olpidium as the closest living zoosporic fungus to the non-flagellated, terrestrial fungi.</title>
        <authorList>
            <person name="Chang Y."/>
            <person name="Rochon D."/>
            <person name="Sekimoto S."/>
            <person name="Wang Y."/>
            <person name="Chovatia M."/>
            <person name="Sandor L."/>
            <person name="Salamov A."/>
            <person name="Grigoriev I.V."/>
            <person name="Stajich J.E."/>
            <person name="Spatafora J.W."/>
        </authorList>
    </citation>
    <scope>NUCLEOTIDE SEQUENCE [LARGE SCALE GENOMIC DNA]</scope>
    <source>
        <strain evidence="1">S191</strain>
    </source>
</reference>
<protein>
    <submittedName>
        <fullName evidence="1">Uncharacterized protein</fullName>
    </submittedName>
</protein>
<evidence type="ECO:0000313" key="1">
    <source>
        <dbReference type="EMBL" id="KAG5461292.1"/>
    </source>
</evidence>
<comment type="caution">
    <text evidence="1">The sequence shown here is derived from an EMBL/GenBank/DDBJ whole genome shotgun (WGS) entry which is preliminary data.</text>
</comment>
<accession>A0A8H7ZXU3</accession>
<dbReference type="EMBL" id="JAEFCI010003872">
    <property type="protein sequence ID" value="KAG5461292.1"/>
    <property type="molecule type" value="Genomic_DNA"/>
</dbReference>
<keyword evidence="2" id="KW-1185">Reference proteome</keyword>
<evidence type="ECO:0000313" key="2">
    <source>
        <dbReference type="Proteomes" id="UP000673691"/>
    </source>
</evidence>
<organism evidence="1 2">
    <name type="scientific">Olpidium bornovanus</name>
    <dbReference type="NCBI Taxonomy" id="278681"/>
    <lineage>
        <taxon>Eukaryota</taxon>
        <taxon>Fungi</taxon>
        <taxon>Fungi incertae sedis</taxon>
        <taxon>Olpidiomycota</taxon>
        <taxon>Olpidiomycotina</taxon>
        <taxon>Olpidiomycetes</taxon>
        <taxon>Olpidiales</taxon>
        <taxon>Olpidiaceae</taxon>
        <taxon>Olpidium</taxon>
    </lineage>
</organism>